<evidence type="ECO:0000313" key="3">
    <source>
        <dbReference type="Proteomes" id="UP001612741"/>
    </source>
</evidence>
<comment type="caution">
    <text evidence="2">The sequence shown here is derived from an EMBL/GenBank/DDBJ whole genome shotgun (WGS) entry which is preliminary data.</text>
</comment>
<dbReference type="CDD" id="cd00090">
    <property type="entry name" value="HTH_ARSR"/>
    <property type="match status" value="1"/>
</dbReference>
<sequence>MPAEPRMTMQVQAVLRTLLDDPATPCYGLRICAETDLPSGTVYPILARLELLGWVESAWEDPGAQASEGRPRRRYYTITPGGVERAREAIARTYHARRRPLPGWLSRPGVA</sequence>
<keyword evidence="3" id="KW-1185">Reference proteome</keyword>
<dbReference type="SUPFAM" id="SSF46785">
    <property type="entry name" value="Winged helix' DNA-binding domain"/>
    <property type="match status" value="1"/>
</dbReference>
<dbReference type="InterPro" id="IPR052509">
    <property type="entry name" value="Metal_resp_DNA-bind_regulator"/>
</dbReference>
<dbReference type="InterPro" id="IPR036390">
    <property type="entry name" value="WH_DNA-bd_sf"/>
</dbReference>
<dbReference type="Proteomes" id="UP001612741">
    <property type="component" value="Unassembled WGS sequence"/>
</dbReference>
<dbReference type="RefSeq" id="WP_397089062.1">
    <property type="nucleotide sequence ID" value="NZ_JBITGY010000011.1"/>
</dbReference>
<dbReference type="PANTHER" id="PTHR33169">
    <property type="entry name" value="PADR-FAMILY TRANSCRIPTIONAL REGULATOR"/>
    <property type="match status" value="1"/>
</dbReference>
<accession>A0ABW7Z516</accession>
<dbReference type="PANTHER" id="PTHR33169:SF14">
    <property type="entry name" value="TRANSCRIPTIONAL REGULATOR RV3488"/>
    <property type="match status" value="1"/>
</dbReference>
<dbReference type="Pfam" id="PF03551">
    <property type="entry name" value="PadR"/>
    <property type="match status" value="1"/>
</dbReference>
<dbReference type="InterPro" id="IPR005149">
    <property type="entry name" value="Tscrpt_reg_PadR_N"/>
</dbReference>
<dbReference type="EMBL" id="JBITGY010000011">
    <property type="protein sequence ID" value="MFI6503275.1"/>
    <property type="molecule type" value="Genomic_DNA"/>
</dbReference>
<name>A0ABW7Z516_9ACTN</name>
<evidence type="ECO:0000313" key="2">
    <source>
        <dbReference type="EMBL" id="MFI6503275.1"/>
    </source>
</evidence>
<organism evidence="2 3">
    <name type="scientific">Nonomuraea typhae</name>
    <dbReference type="NCBI Taxonomy" id="2603600"/>
    <lineage>
        <taxon>Bacteria</taxon>
        <taxon>Bacillati</taxon>
        <taxon>Actinomycetota</taxon>
        <taxon>Actinomycetes</taxon>
        <taxon>Streptosporangiales</taxon>
        <taxon>Streptosporangiaceae</taxon>
        <taxon>Nonomuraea</taxon>
    </lineage>
</organism>
<feature type="domain" description="Transcription regulator PadR N-terminal" evidence="1">
    <location>
        <begin position="35"/>
        <end position="86"/>
    </location>
</feature>
<gene>
    <name evidence="2" type="ORF">ACIBG2_38240</name>
</gene>
<protein>
    <submittedName>
        <fullName evidence="2">PadR family transcriptional regulator</fullName>
    </submittedName>
</protein>
<dbReference type="Gene3D" id="1.10.10.10">
    <property type="entry name" value="Winged helix-like DNA-binding domain superfamily/Winged helix DNA-binding domain"/>
    <property type="match status" value="1"/>
</dbReference>
<dbReference type="InterPro" id="IPR036388">
    <property type="entry name" value="WH-like_DNA-bd_sf"/>
</dbReference>
<dbReference type="InterPro" id="IPR011991">
    <property type="entry name" value="ArsR-like_HTH"/>
</dbReference>
<proteinExistence type="predicted"/>
<reference evidence="2 3" key="1">
    <citation type="submission" date="2024-10" db="EMBL/GenBank/DDBJ databases">
        <title>The Natural Products Discovery Center: Release of the First 8490 Sequenced Strains for Exploring Actinobacteria Biosynthetic Diversity.</title>
        <authorList>
            <person name="Kalkreuter E."/>
            <person name="Kautsar S.A."/>
            <person name="Yang D."/>
            <person name="Bader C.D."/>
            <person name="Teijaro C.N."/>
            <person name="Fluegel L."/>
            <person name="Davis C.M."/>
            <person name="Simpson J.R."/>
            <person name="Lauterbach L."/>
            <person name="Steele A.D."/>
            <person name="Gui C."/>
            <person name="Meng S."/>
            <person name="Li G."/>
            <person name="Viehrig K."/>
            <person name="Ye F."/>
            <person name="Su P."/>
            <person name="Kiefer A.F."/>
            <person name="Nichols A."/>
            <person name="Cepeda A.J."/>
            <person name="Yan W."/>
            <person name="Fan B."/>
            <person name="Jiang Y."/>
            <person name="Adhikari A."/>
            <person name="Zheng C.-J."/>
            <person name="Schuster L."/>
            <person name="Cowan T.M."/>
            <person name="Smanski M.J."/>
            <person name="Chevrette M.G."/>
            <person name="De Carvalho L.P.S."/>
            <person name="Shen B."/>
        </authorList>
    </citation>
    <scope>NUCLEOTIDE SEQUENCE [LARGE SCALE GENOMIC DNA]</scope>
    <source>
        <strain evidence="2 3">NPDC050545</strain>
    </source>
</reference>
<evidence type="ECO:0000259" key="1">
    <source>
        <dbReference type="Pfam" id="PF03551"/>
    </source>
</evidence>